<dbReference type="GO" id="GO:0005886">
    <property type="term" value="C:plasma membrane"/>
    <property type="evidence" value="ECO:0007669"/>
    <property type="project" value="UniProtKB-SubCell"/>
</dbReference>
<dbReference type="Gene3D" id="3.40.50.2300">
    <property type="match status" value="1"/>
</dbReference>
<keyword evidence="7" id="KW-0812">Transmembrane</keyword>
<dbReference type="FunFam" id="3.30.565.10:FF:000010">
    <property type="entry name" value="Sensor histidine kinase RcsC"/>
    <property type="match status" value="1"/>
</dbReference>
<evidence type="ECO:0000256" key="11">
    <source>
        <dbReference type="ARBA" id="ARBA00022989"/>
    </source>
</evidence>
<keyword evidence="13" id="KW-0472">Membrane</keyword>
<keyword evidence="20" id="KW-1185">Reference proteome</keyword>
<dbReference type="PROSITE" id="PS50110">
    <property type="entry name" value="RESPONSE_REGULATORY"/>
    <property type="match status" value="1"/>
</dbReference>
<dbReference type="SUPFAM" id="SSF52172">
    <property type="entry name" value="CheY-like"/>
    <property type="match status" value="1"/>
</dbReference>
<dbReference type="InterPro" id="IPR036097">
    <property type="entry name" value="HisK_dim/P_sf"/>
</dbReference>
<name>A0A1L3EQR1_9GAMM</name>
<dbReference type="SUPFAM" id="SSF55874">
    <property type="entry name" value="ATPase domain of HSP90 chaperone/DNA topoisomerase II/histidine kinase"/>
    <property type="match status" value="1"/>
</dbReference>
<dbReference type="STRING" id="1440763.BJI69_04925"/>
<dbReference type="InterPro" id="IPR001789">
    <property type="entry name" value="Sig_transdc_resp-reg_receiver"/>
</dbReference>
<keyword evidence="9" id="KW-0418">Kinase</keyword>
<evidence type="ECO:0000256" key="8">
    <source>
        <dbReference type="ARBA" id="ARBA00022741"/>
    </source>
</evidence>
<dbReference type="SUPFAM" id="SSF53850">
    <property type="entry name" value="Periplasmic binding protein-like II"/>
    <property type="match status" value="1"/>
</dbReference>
<dbReference type="SMART" id="SM00448">
    <property type="entry name" value="REC"/>
    <property type="match status" value="1"/>
</dbReference>
<dbReference type="FunFam" id="1.10.287.130:FF:000002">
    <property type="entry name" value="Two-component osmosensing histidine kinase"/>
    <property type="match status" value="1"/>
</dbReference>
<dbReference type="Gene3D" id="3.30.565.10">
    <property type="entry name" value="Histidine kinase-like ATPase, C-terminal domain"/>
    <property type="match status" value="1"/>
</dbReference>
<keyword evidence="5 16" id="KW-0597">Phosphoprotein</keyword>
<dbReference type="CDD" id="cd01007">
    <property type="entry name" value="PBP2_BvgS_HisK_like"/>
    <property type="match status" value="1"/>
</dbReference>
<dbReference type="PROSITE" id="PS50109">
    <property type="entry name" value="HIS_KIN"/>
    <property type="match status" value="1"/>
</dbReference>
<evidence type="ECO:0000256" key="2">
    <source>
        <dbReference type="ARBA" id="ARBA00004429"/>
    </source>
</evidence>
<dbReference type="Gene3D" id="3.40.190.10">
    <property type="entry name" value="Periplasmic binding protein-like II"/>
    <property type="match status" value="2"/>
</dbReference>
<dbReference type="CDD" id="cd16922">
    <property type="entry name" value="HATPase_EvgS-ArcB-TorS-like"/>
    <property type="match status" value="1"/>
</dbReference>
<keyword evidence="11" id="KW-1133">Transmembrane helix</keyword>
<dbReference type="CDD" id="cd17546">
    <property type="entry name" value="REC_hyHK_CKI1_RcsC-like"/>
    <property type="match status" value="1"/>
</dbReference>
<dbReference type="GO" id="GO:0000155">
    <property type="term" value="F:phosphorelay sensor kinase activity"/>
    <property type="evidence" value="ECO:0007669"/>
    <property type="project" value="InterPro"/>
</dbReference>
<dbReference type="SUPFAM" id="SSF47226">
    <property type="entry name" value="Histidine-containing phosphotransfer domain, HPT domain"/>
    <property type="match status" value="1"/>
</dbReference>
<evidence type="ECO:0000256" key="14">
    <source>
        <dbReference type="ARBA" id="ARBA00064003"/>
    </source>
</evidence>
<feature type="domain" description="Response regulatory" evidence="18">
    <location>
        <begin position="733"/>
        <end position="847"/>
    </location>
</feature>
<dbReference type="Gene3D" id="3.30.450.20">
    <property type="entry name" value="PAS domain"/>
    <property type="match status" value="1"/>
</dbReference>
<dbReference type="CDD" id="cd00082">
    <property type="entry name" value="HisKA"/>
    <property type="match status" value="1"/>
</dbReference>
<dbReference type="Proteomes" id="UP000182987">
    <property type="component" value="Chromosome"/>
</dbReference>
<dbReference type="Pfam" id="PF00497">
    <property type="entry name" value="SBP_bac_3"/>
    <property type="match status" value="1"/>
</dbReference>
<evidence type="ECO:0000256" key="4">
    <source>
        <dbReference type="ARBA" id="ARBA00022475"/>
    </source>
</evidence>
<evidence type="ECO:0000256" key="9">
    <source>
        <dbReference type="ARBA" id="ARBA00022777"/>
    </source>
</evidence>
<reference evidence="20" key="1">
    <citation type="submission" date="2016-09" db="EMBL/GenBank/DDBJ databases">
        <authorList>
            <person name="Lysoe E."/>
        </authorList>
    </citation>
    <scope>NUCLEOTIDE SEQUENCE [LARGE SCALE GENOMIC DNA]</scope>
    <source>
        <strain evidence="20">LJ96T</strain>
    </source>
</reference>
<proteinExistence type="predicted"/>
<dbReference type="InterPro" id="IPR004358">
    <property type="entry name" value="Sig_transdc_His_kin-like_C"/>
</dbReference>
<dbReference type="GO" id="GO:0005524">
    <property type="term" value="F:ATP binding"/>
    <property type="evidence" value="ECO:0007669"/>
    <property type="project" value="UniProtKB-KW"/>
</dbReference>
<dbReference type="PANTHER" id="PTHR45339:SF1">
    <property type="entry name" value="HYBRID SIGNAL TRANSDUCTION HISTIDINE KINASE J"/>
    <property type="match status" value="1"/>
</dbReference>
<gene>
    <name evidence="19" type="ORF">BJI69_04925</name>
</gene>
<dbReference type="InterPro" id="IPR003661">
    <property type="entry name" value="HisK_dim/P_dom"/>
</dbReference>
<dbReference type="SMART" id="SM00062">
    <property type="entry name" value="PBPb"/>
    <property type="match status" value="1"/>
</dbReference>
<protein>
    <recommendedName>
        <fullName evidence="15">Sensory/regulatory protein RpfC</fullName>
        <ecNumber evidence="3">2.7.13.3</ecNumber>
    </recommendedName>
</protein>
<dbReference type="InterPro" id="IPR001638">
    <property type="entry name" value="Solute-binding_3/MltF_N"/>
</dbReference>
<evidence type="ECO:0000313" key="19">
    <source>
        <dbReference type="EMBL" id="APG03317.1"/>
    </source>
</evidence>
<feature type="modified residue" description="4-aspartylphosphate" evidence="16">
    <location>
        <position position="782"/>
    </location>
</feature>
<keyword evidence="12" id="KW-0902">Two-component regulatory system</keyword>
<evidence type="ECO:0000256" key="12">
    <source>
        <dbReference type="ARBA" id="ARBA00023012"/>
    </source>
</evidence>
<dbReference type="PRINTS" id="PR00344">
    <property type="entry name" value="BCTRLSENSOR"/>
</dbReference>
<evidence type="ECO:0000256" key="6">
    <source>
        <dbReference type="ARBA" id="ARBA00022679"/>
    </source>
</evidence>
<dbReference type="Pfam" id="PF00512">
    <property type="entry name" value="HisKA"/>
    <property type="match status" value="1"/>
</dbReference>
<dbReference type="KEGG" id="lrz:BJI69_04925"/>
<dbReference type="SMART" id="SM00387">
    <property type="entry name" value="HATPase_c"/>
    <property type="match status" value="1"/>
</dbReference>
<keyword evidence="8" id="KW-0547">Nucleotide-binding</keyword>
<evidence type="ECO:0000256" key="16">
    <source>
        <dbReference type="PROSITE-ProRule" id="PRU00169"/>
    </source>
</evidence>
<comment type="catalytic activity">
    <reaction evidence="1">
        <text>ATP + protein L-histidine = ADP + protein N-phospho-L-histidine.</text>
        <dbReference type="EC" id="2.7.13.3"/>
    </reaction>
</comment>
<dbReference type="EC" id="2.7.13.3" evidence="3"/>
<sequence>MAIFCGILFAQHTQASKADASREDTGQREHLAFFHDTAGSLATTSTLNDELHESPATRPVDVSLSTAERTWLMRLPVLRIGIDPSAAPLSQVGRNGEAEGLAIDYLREATRVLGLRVETVTTSDWHDAVAHAAAGEIDLLPAASASNITLARRFGFTASYLDLPVVIVTREHSFLVTGPADLDGRRIAANLAQGAVAAAVAPMSSVDIMPVSSTAEGLSAVASGKVDAYVGDIATAEVLIRRDYPARLRIAAPTGEQASLSMAVDRRFAPLLPLLDRVLTQLPERRRQTIRNTWLRSDYTWDGSWREVARKVGPAGAAVLALLLLVSHAYLRLRRETRRREETEAQLADVTRHMPAVVYRFLYHPDGRIVFIYVGGNPEPIFDVSTDTFLHDERRAFARIDARDQPGLMAEVTRAATSLTPIHAEMRIHDVVPERWVASHAVPRHIGDAVEFTGYWIDVSERRRQSSQLAAAKETAESATRAKSQFLATMSHEIRTPMHGVIGMLEMLGTTSLDATQQRLLGTAESSAGALLQILDDVLDFSRIEAGQLTVIPGPVDLRELTAAVIDLFTWQADSKGLSIECNIDRHLARHVVTDGARLRQVLLNLVSNAIKFTTQGKIVVTVEATGHTPGHQQVRIIVADTGIGVAPDEMARLFAPFSQAESSAAGRPAGSGLGLAISRRLVALLGGQVAMASESGVGTRATVELVLAVVPCDNTDAPTARPQTSCVPMPLNVLVAEDHATNRELVAAQLERLGHRHTIVDDGEQAWQAATSQAFDVLLTDLQMPRRDGYALARALREKHATMHIIAMTANAMPEDRQRCLASGMDGFLAKPVRLAALRDVLGTVRTGATVWDLDALREDFGSLATLPAMVNRFAATMREDLAAAAALRSVEDIAAWSHRINGGLRVFGPSGAATMLEHFEAGLTSHDADAARGRLPGIVAALRVHVDRLVRAANDLPQA</sequence>
<feature type="domain" description="Histidine kinase" evidence="17">
    <location>
        <begin position="489"/>
        <end position="710"/>
    </location>
</feature>
<dbReference type="InterPro" id="IPR036641">
    <property type="entry name" value="HPT_dom_sf"/>
</dbReference>
<evidence type="ECO:0000256" key="3">
    <source>
        <dbReference type="ARBA" id="ARBA00012438"/>
    </source>
</evidence>
<evidence type="ECO:0000256" key="5">
    <source>
        <dbReference type="ARBA" id="ARBA00022553"/>
    </source>
</evidence>
<evidence type="ECO:0000256" key="7">
    <source>
        <dbReference type="ARBA" id="ARBA00022692"/>
    </source>
</evidence>
<dbReference type="Pfam" id="PF02518">
    <property type="entry name" value="HATPase_c"/>
    <property type="match status" value="1"/>
</dbReference>
<dbReference type="InterPro" id="IPR003594">
    <property type="entry name" value="HATPase_dom"/>
</dbReference>
<evidence type="ECO:0000256" key="10">
    <source>
        <dbReference type="ARBA" id="ARBA00022840"/>
    </source>
</evidence>
<evidence type="ECO:0000256" key="15">
    <source>
        <dbReference type="ARBA" id="ARBA00068150"/>
    </source>
</evidence>
<comment type="subunit">
    <text evidence="14">At low DSF concentrations, interacts with RpfF.</text>
</comment>
<dbReference type="AlphaFoldDB" id="A0A1L3EQR1"/>
<dbReference type="PANTHER" id="PTHR45339">
    <property type="entry name" value="HYBRID SIGNAL TRANSDUCTION HISTIDINE KINASE J"/>
    <property type="match status" value="1"/>
</dbReference>
<dbReference type="InterPro" id="IPR005467">
    <property type="entry name" value="His_kinase_dom"/>
</dbReference>
<comment type="subcellular location">
    <subcellularLocation>
        <location evidence="2">Cell inner membrane</location>
        <topology evidence="2">Multi-pass membrane protein</topology>
    </subcellularLocation>
</comment>
<dbReference type="EMBL" id="CP017480">
    <property type="protein sequence ID" value="APG03317.1"/>
    <property type="molecule type" value="Genomic_DNA"/>
</dbReference>
<accession>A0A1L3EQR1</accession>
<dbReference type="SMART" id="SM00388">
    <property type="entry name" value="HisKA"/>
    <property type="match status" value="1"/>
</dbReference>
<evidence type="ECO:0000313" key="20">
    <source>
        <dbReference type="Proteomes" id="UP000182987"/>
    </source>
</evidence>
<evidence type="ECO:0000256" key="13">
    <source>
        <dbReference type="ARBA" id="ARBA00023136"/>
    </source>
</evidence>
<organism evidence="19 20">
    <name type="scientific">Luteibacter rhizovicinus DSM 16549</name>
    <dbReference type="NCBI Taxonomy" id="1440763"/>
    <lineage>
        <taxon>Bacteria</taxon>
        <taxon>Pseudomonadati</taxon>
        <taxon>Pseudomonadota</taxon>
        <taxon>Gammaproteobacteria</taxon>
        <taxon>Lysobacterales</taxon>
        <taxon>Rhodanobacteraceae</taxon>
        <taxon>Luteibacter</taxon>
    </lineage>
</organism>
<dbReference type="Pfam" id="PF00072">
    <property type="entry name" value="Response_reg"/>
    <property type="match status" value="1"/>
</dbReference>
<dbReference type="InterPro" id="IPR011006">
    <property type="entry name" value="CheY-like_superfamily"/>
</dbReference>
<keyword evidence="4" id="KW-1003">Cell membrane</keyword>
<evidence type="ECO:0000259" key="18">
    <source>
        <dbReference type="PROSITE" id="PS50110"/>
    </source>
</evidence>
<dbReference type="InterPro" id="IPR036890">
    <property type="entry name" value="HATPase_C_sf"/>
</dbReference>
<keyword evidence="10" id="KW-0067">ATP-binding</keyword>
<evidence type="ECO:0000256" key="1">
    <source>
        <dbReference type="ARBA" id="ARBA00000085"/>
    </source>
</evidence>
<evidence type="ECO:0000259" key="17">
    <source>
        <dbReference type="PROSITE" id="PS50109"/>
    </source>
</evidence>
<dbReference type="Gene3D" id="1.10.287.130">
    <property type="match status" value="1"/>
</dbReference>
<keyword evidence="6" id="KW-0808">Transferase</keyword>
<dbReference type="SUPFAM" id="SSF47384">
    <property type="entry name" value="Homodimeric domain of signal transducing histidine kinase"/>
    <property type="match status" value="1"/>
</dbReference>